<dbReference type="SUPFAM" id="SSF49562">
    <property type="entry name" value="C2 domain (Calcium/lipid-binding domain, CaLB)"/>
    <property type="match status" value="1"/>
</dbReference>
<accession>A0ABD1NJ14</accession>
<name>A0ABD1NJ14_9FABA</name>
<sequence length="152" mass="16983">MESSNSMRRTLEISVVSAEGLSCLKRIDMSLTKLHSRSRYDGTGEHVFRVPLDPSFSDSLVLQLFNKRRFLGPTHLGSCLIPPSDIALPPYHSLRHLSYRLRARDGSSTHIIVNLSIRFHASPDLHTCQPVLGIPITALRKFSISNADASQF</sequence>
<protein>
    <submittedName>
        <fullName evidence="1">Uncharacterized protein</fullName>
    </submittedName>
</protein>
<dbReference type="InterPro" id="IPR035892">
    <property type="entry name" value="C2_domain_sf"/>
</dbReference>
<keyword evidence="2" id="KW-1185">Reference proteome</keyword>
<organism evidence="1 2">
    <name type="scientific">Flemingia macrophylla</name>
    <dbReference type="NCBI Taxonomy" id="520843"/>
    <lineage>
        <taxon>Eukaryota</taxon>
        <taxon>Viridiplantae</taxon>
        <taxon>Streptophyta</taxon>
        <taxon>Embryophyta</taxon>
        <taxon>Tracheophyta</taxon>
        <taxon>Spermatophyta</taxon>
        <taxon>Magnoliopsida</taxon>
        <taxon>eudicotyledons</taxon>
        <taxon>Gunneridae</taxon>
        <taxon>Pentapetalae</taxon>
        <taxon>rosids</taxon>
        <taxon>fabids</taxon>
        <taxon>Fabales</taxon>
        <taxon>Fabaceae</taxon>
        <taxon>Papilionoideae</taxon>
        <taxon>50 kb inversion clade</taxon>
        <taxon>NPAAA clade</taxon>
        <taxon>indigoferoid/millettioid clade</taxon>
        <taxon>Phaseoleae</taxon>
        <taxon>Flemingia</taxon>
    </lineage>
</organism>
<evidence type="ECO:0000313" key="1">
    <source>
        <dbReference type="EMBL" id="KAL2348066.1"/>
    </source>
</evidence>
<proteinExistence type="predicted"/>
<dbReference type="EMBL" id="JBGMDY010000001">
    <property type="protein sequence ID" value="KAL2348066.1"/>
    <property type="molecule type" value="Genomic_DNA"/>
</dbReference>
<evidence type="ECO:0000313" key="2">
    <source>
        <dbReference type="Proteomes" id="UP001603857"/>
    </source>
</evidence>
<dbReference type="AlphaFoldDB" id="A0ABD1NJ14"/>
<comment type="caution">
    <text evidence="1">The sequence shown here is derived from an EMBL/GenBank/DDBJ whole genome shotgun (WGS) entry which is preliminary data.</text>
</comment>
<gene>
    <name evidence="1" type="ORF">Fmac_002066</name>
</gene>
<dbReference type="Proteomes" id="UP001603857">
    <property type="component" value="Unassembled WGS sequence"/>
</dbReference>
<reference evidence="1 2" key="1">
    <citation type="submission" date="2024-08" db="EMBL/GenBank/DDBJ databases">
        <title>Insights into the chromosomal genome structure of Flemingia macrophylla.</title>
        <authorList>
            <person name="Ding Y."/>
            <person name="Zhao Y."/>
            <person name="Bi W."/>
            <person name="Wu M."/>
            <person name="Zhao G."/>
            <person name="Gong Y."/>
            <person name="Li W."/>
            <person name="Zhang P."/>
        </authorList>
    </citation>
    <scope>NUCLEOTIDE SEQUENCE [LARGE SCALE GENOMIC DNA]</scope>
    <source>
        <strain evidence="1">DYQJB</strain>
        <tissue evidence="1">Leaf</tissue>
    </source>
</reference>